<dbReference type="PANTHER" id="PTHR43392:SF2">
    <property type="entry name" value="AAA-TYPE ATPASE FAMILY PROTEIN _ ANKYRIN REPEAT FAMILY PROTEIN"/>
    <property type="match status" value="1"/>
</dbReference>
<keyword evidence="4" id="KW-0067">ATP-binding</keyword>
<dbReference type="InterPro" id="IPR003959">
    <property type="entry name" value="ATPase_AAA_core"/>
</dbReference>
<feature type="compositionally biased region" description="Low complexity" evidence="6">
    <location>
        <begin position="2128"/>
        <end position="2146"/>
    </location>
</feature>
<dbReference type="Pfam" id="PF13087">
    <property type="entry name" value="AAA_12"/>
    <property type="match status" value="1"/>
</dbReference>
<dbReference type="PANTHER" id="PTHR43392">
    <property type="entry name" value="AAA-TYPE ATPASE FAMILY PROTEIN / ANKYRIN REPEAT FAMILY PROTEIN"/>
    <property type="match status" value="1"/>
</dbReference>
<organism evidence="8 9">
    <name type="scientific">Neonectria punicea</name>
    <dbReference type="NCBI Taxonomy" id="979145"/>
    <lineage>
        <taxon>Eukaryota</taxon>
        <taxon>Fungi</taxon>
        <taxon>Dikarya</taxon>
        <taxon>Ascomycota</taxon>
        <taxon>Pezizomycotina</taxon>
        <taxon>Sordariomycetes</taxon>
        <taxon>Hypocreomycetidae</taxon>
        <taxon>Hypocreales</taxon>
        <taxon>Nectriaceae</taxon>
        <taxon>Neonectria</taxon>
    </lineage>
</organism>
<dbReference type="InterPro" id="IPR041677">
    <property type="entry name" value="DNA2/NAM7_AAA_11"/>
</dbReference>
<proteinExistence type="inferred from homology"/>
<feature type="domain" description="AAA+ ATPase" evidence="7">
    <location>
        <begin position="1319"/>
        <end position="1453"/>
    </location>
</feature>
<dbReference type="CDD" id="cd00009">
    <property type="entry name" value="AAA"/>
    <property type="match status" value="2"/>
</dbReference>
<dbReference type="SMART" id="SM00382">
    <property type="entry name" value="AAA"/>
    <property type="match status" value="3"/>
</dbReference>
<evidence type="ECO:0000313" key="9">
    <source>
        <dbReference type="Proteomes" id="UP001498476"/>
    </source>
</evidence>
<dbReference type="CDD" id="cd17936">
    <property type="entry name" value="EEXXEc_NFX1"/>
    <property type="match status" value="1"/>
</dbReference>
<feature type="coiled-coil region" evidence="5">
    <location>
        <begin position="2181"/>
        <end position="2291"/>
    </location>
</feature>
<comment type="caution">
    <text evidence="8">The sequence shown here is derived from an EMBL/GenBank/DDBJ whole genome shotgun (WGS) entry which is preliminary data.</text>
</comment>
<keyword evidence="3" id="KW-0347">Helicase</keyword>
<feature type="domain" description="AAA+ ATPase" evidence="7">
    <location>
        <begin position="1870"/>
        <end position="2007"/>
    </location>
</feature>
<evidence type="ECO:0000256" key="2">
    <source>
        <dbReference type="ARBA" id="ARBA00022741"/>
    </source>
</evidence>
<reference evidence="8 9" key="1">
    <citation type="journal article" date="2025" name="Microbiol. Resour. Announc.">
        <title>Draft genome sequences for Neonectria magnoliae and Neonectria punicea, canker pathogens of Liriodendron tulipifera and Acer saccharum in West Virginia.</title>
        <authorList>
            <person name="Petronek H.M."/>
            <person name="Kasson M.T."/>
            <person name="Metheny A.M."/>
            <person name="Stauder C.M."/>
            <person name="Lovett B."/>
            <person name="Lynch S.C."/>
            <person name="Garnas J.R."/>
            <person name="Kasson L.R."/>
            <person name="Stajich J.E."/>
        </authorList>
    </citation>
    <scope>NUCLEOTIDE SEQUENCE [LARGE SCALE GENOMIC DNA]</scope>
    <source>
        <strain evidence="8 9">NRRL 64653</strain>
    </source>
</reference>
<accession>A0ABR1GLJ3</accession>
<dbReference type="CDD" id="cd18808">
    <property type="entry name" value="SF1_C_Upf1"/>
    <property type="match status" value="1"/>
</dbReference>
<evidence type="ECO:0000313" key="8">
    <source>
        <dbReference type="EMBL" id="KAK7402704.1"/>
    </source>
</evidence>
<feature type="region of interest" description="Disordered" evidence="6">
    <location>
        <begin position="2109"/>
        <end position="2167"/>
    </location>
</feature>
<keyword evidence="9" id="KW-1185">Reference proteome</keyword>
<dbReference type="Pfam" id="PF17866">
    <property type="entry name" value="AAA_lid_6"/>
    <property type="match status" value="2"/>
</dbReference>
<comment type="similarity">
    <text evidence="1">Belongs to the CbxX/CfxQ family.</text>
</comment>
<dbReference type="InterPro" id="IPR000641">
    <property type="entry name" value="CbxX/CfxQ"/>
</dbReference>
<gene>
    <name evidence="8" type="ORF">QQX98_011526</name>
</gene>
<protein>
    <recommendedName>
        <fullName evidence="7">AAA+ ATPase domain-containing protein</fullName>
    </recommendedName>
</protein>
<feature type="compositionally biased region" description="Low complexity" evidence="6">
    <location>
        <begin position="1231"/>
        <end position="1254"/>
    </location>
</feature>
<evidence type="ECO:0000256" key="1">
    <source>
        <dbReference type="ARBA" id="ARBA00010378"/>
    </source>
</evidence>
<evidence type="ECO:0000256" key="3">
    <source>
        <dbReference type="ARBA" id="ARBA00022806"/>
    </source>
</evidence>
<dbReference type="InterPro" id="IPR047187">
    <property type="entry name" value="SF1_C_Upf1"/>
</dbReference>
<keyword evidence="5" id="KW-0175">Coiled coil</keyword>
<keyword evidence="3" id="KW-0378">Hydrolase</keyword>
<keyword evidence="2" id="KW-0547">Nucleotide-binding</keyword>
<dbReference type="CDD" id="cd06008">
    <property type="entry name" value="NF-X1-zinc-finger"/>
    <property type="match status" value="1"/>
</dbReference>
<evidence type="ECO:0000256" key="4">
    <source>
        <dbReference type="ARBA" id="ARBA00022840"/>
    </source>
</evidence>
<dbReference type="SUPFAM" id="SSF52540">
    <property type="entry name" value="P-loop containing nucleoside triphosphate hydrolases"/>
    <property type="match status" value="4"/>
</dbReference>
<name>A0ABR1GLJ3_9HYPO</name>
<dbReference type="Gene3D" id="3.40.50.300">
    <property type="entry name" value="P-loop containing nucleotide triphosphate hydrolases"/>
    <property type="match status" value="6"/>
</dbReference>
<feature type="compositionally biased region" description="Basic and acidic residues" evidence="6">
    <location>
        <begin position="2147"/>
        <end position="2162"/>
    </location>
</feature>
<dbReference type="Pfam" id="PF13086">
    <property type="entry name" value="AAA_11"/>
    <property type="match status" value="1"/>
</dbReference>
<evidence type="ECO:0000256" key="5">
    <source>
        <dbReference type="SAM" id="Coils"/>
    </source>
</evidence>
<feature type="domain" description="AAA+ ATPase" evidence="7">
    <location>
        <begin position="1598"/>
        <end position="1744"/>
    </location>
</feature>
<feature type="region of interest" description="Disordered" evidence="6">
    <location>
        <begin position="1227"/>
        <end position="1269"/>
    </location>
</feature>
<evidence type="ECO:0000256" key="6">
    <source>
        <dbReference type="SAM" id="MobiDB-lite"/>
    </source>
</evidence>
<evidence type="ECO:0000259" key="7">
    <source>
        <dbReference type="SMART" id="SM00382"/>
    </source>
</evidence>
<dbReference type="Proteomes" id="UP001498476">
    <property type="component" value="Unassembled WGS sequence"/>
</dbReference>
<sequence>MALQSPSAARVSKITSLFWAFVKGRQVNNSSDARQFFDACDVFCNHQTPMKCVEVIISNQNGLKALEAAVRAQLDPAFISSTALPFLKHLSDPGVEALNNARFLHRILLAILEPRSFWAALLDAYRNDRLNDVGLESFAWLCLQIVTIWDPKLDEHVVDVKTLMKDKSLINSQSHGVRKIAYRIEKLIKIFAPVTVAGNAASPGGRHDNDFEDFRNVAIYPTTDELLSTEEPFLQRLDDVFDKPMETRAQEYRDWLYRLLREDMLSELREDLQIAMGQKQGRWKPTSLAQLSLVSADLGPDQRVDPYTLEMACGSGIFPPNMTSPATMKKFLERSKVSSQRDRMGALCCGSDIVAFGSLARDPIMVSGKPPVVRIKFKDANGVKKALKALLGPKRNELKFYVVDTAMFAYEPILQRLKDMGEIPLETEIINPKEPSNESEVPKGLDAFLRTCITAFAEGREVQLPKAICPKKEIRLRGAQLESFINGLRQGLGLIQGPPGTGKSFIGALVVLVLLHFTDYRVLLLTYTNHATDQFLEDLMEIGVKSDSMVRLGAKFTAKTEPLLLKNCKGGGFRLTFEEKCIIDARKIEAAGNNQQLQSIASNLSNKKINLTDILEYLRYADEDSFFWDAFQVPSSDDGFQVLGPNNKALRAEDVLMHWLDGRPPNRLGVFVGFLDGAAASVWHIPRPVRAEFFAKWSQQVREEQIEEFVGLSERANELQVEINSIFAEQNRRILKSKRIIACTTTAAAMYQSIINTANCEVVLVEEAGEVVEAHIIAALSPSVKQLLLIGDHKQLRPKVNNYNLTKEKGNGYDLNVSLFERLVLQGHHFTTLQEQHRSHPEISCYARMLAYEELEDSPNTYDREMIRGLTNRVSFVNHEHHEEEMNGVGERWDTSAKASKRNQHEAQMVLRLVRYLGQQGYKSENIVVLTPYLGQLFLLKETLREENDPYLNDMDSHDLVRAGLLPEAAAKVSKKALHLSTIDNYQGEECDIVIVSLARSNASGDIGFLYARERLVVLMSRARNGMVLFGNMSTFMKSKKGGAMWTQYFDTLKDRNCLFDGVPVRCERHPDKSMLLAKPEDFDQYCPDGGCAEPCGTQLSCGKHSCNRHCHRLADHSKIVCKEPLSKTCPRGHKTKGMCGNAAAACRSCEKEDEETRRRVRRDLELEKKRCETEDKYRQELQDLEDEIDRQQRAMKYENEKNDQAKMIQAKKDHLKSLQETKARIDSAKAKQQSNASNQQSASSSTTAGTSSGPKVSSPHASKARDEWEYMKKKEGARNDALDKLMGMVGLESVKNRFLSIKSSVDTRVRQGLSLEEERFSCSLLGNPGTGKTTVARIWAKFLTTVGAIAGNAFIETTGSKLASGGVPGCEKQLETIKDAGGGVLFIDEAYQLSSGNNAGGAAVLDFILAEVENLRGKVIFVLAGYSKQMESFFAHNPGFPSRFPIEMKFEDYIDEELLSILELRIQRKYSGRMKIEDGSRGLYFRIASRRIGYSRGKEGFGNARAVENYEQAMLERQANRLRVQRRAGAEPDDLQLTQEDIIGPEPSSSLKNCKAYQELTSLIGLKEVKENLNVLLDTVKTNYERELAEEPIVAFSLNRVFLGSPGTGKTTVAKLFGRVLVDLGLLSNGEVVVKNPADFVGAYLGHSESQTKGILAATVGKVLVIDEAYGLYGGGSTTANPDSFKTAVIDTIVAEVQSVPGEDRCVLLLGYRDQMESMFQNVNPGLSRRFPLSSAFVFEDFDDQALGQILDLKLKKSGFRATDQGKKVALEVLRRARNRPNFGNAGEIDILLGKAKESHQKRSSAGKVKRRGTLEAFDFDAEFDRAEKGTDVQKLFEGEVGRDKLVALLEGYQKRVKNAKILDMDPEIPFNFLFRGPPGTGKTTTARKMGKVYYDMGFLAGTDVHECSATDLIGSYVGHTGPKVQALLDKALGRILFIDEAYRLAEGHFAKEAIDEIVDCVTKPKYHNKLIIILAGYEKDINSLLSINPGMTSRFPETVEFNPLGPKDCIGLLTSQLKQRKKKVEAKQKTFDMSFLESSHTPFIQGLEQKFRALSAQTGWANARDVIGLAKDIFNGLDFSSESVKLSEDLITKQLDRMFNERRDRIMNTKGSKRHDPAMSFADNFTTPPTEQTSTSTNTQQANNNKKDEPPEEPKADDPAPNRSVVRDAGVSDAVWDQLQEDKKKEQREEEECRKLQKAQEAARDADRERIVREVLAEEERRKQLEAQKAKLAQAEKEEVERKEAEYRKQLEAQRVAREADRERIARDVVAQEERRKQIQAQKAKLARAGRCPVGYAWIKQQGGYRCAGGSHWVPDSEVDRL</sequence>
<dbReference type="InterPro" id="IPR003593">
    <property type="entry name" value="AAA+_ATPase"/>
</dbReference>
<dbReference type="Pfam" id="PF00004">
    <property type="entry name" value="AAA"/>
    <property type="match status" value="3"/>
</dbReference>
<dbReference type="InterPro" id="IPR041627">
    <property type="entry name" value="AAA_lid_6"/>
</dbReference>
<dbReference type="Gene3D" id="1.10.8.60">
    <property type="match status" value="2"/>
</dbReference>
<dbReference type="InterPro" id="IPR050773">
    <property type="entry name" value="CbxX/CfxQ_RuBisCO_ESX"/>
</dbReference>
<dbReference type="EMBL" id="JAZAVJ010000287">
    <property type="protein sequence ID" value="KAK7402704.1"/>
    <property type="molecule type" value="Genomic_DNA"/>
</dbReference>
<dbReference type="InterPro" id="IPR027417">
    <property type="entry name" value="P-loop_NTPase"/>
</dbReference>
<dbReference type="PRINTS" id="PR00819">
    <property type="entry name" value="CBXCFQXSUPER"/>
</dbReference>
<dbReference type="InterPro" id="IPR041679">
    <property type="entry name" value="DNA2/NAM7-like_C"/>
</dbReference>